<organism evidence="3 4">
    <name type="scientific">Candidatus Mycobacterium methanotrophicum</name>
    <dbReference type="NCBI Taxonomy" id="2943498"/>
    <lineage>
        <taxon>Bacteria</taxon>
        <taxon>Bacillati</taxon>
        <taxon>Actinomycetota</taxon>
        <taxon>Actinomycetes</taxon>
        <taxon>Mycobacteriales</taxon>
        <taxon>Mycobacteriaceae</taxon>
        <taxon>Mycobacterium</taxon>
    </lineage>
</organism>
<evidence type="ECO:0000256" key="1">
    <source>
        <dbReference type="SAM" id="SignalP"/>
    </source>
</evidence>
<proteinExistence type="predicted"/>
<feature type="chain" id="PRO_5046800368" evidence="1">
    <location>
        <begin position="21"/>
        <end position="102"/>
    </location>
</feature>
<dbReference type="RefSeq" id="WP_219067765.1">
    <property type="nucleotide sequence ID" value="NZ_CAJUXY010000024.1"/>
</dbReference>
<name>A0ABY4QHW9_9MYCO</name>
<feature type="signal peptide" evidence="1">
    <location>
        <begin position="1"/>
        <end position="20"/>
    </location>
</feature>
<keyword evidence="1" id="KW-0732">Signal</keyword>
<evidence type="ECO:0000313" key="3">
    <source>
        <dbReference type="EMBL" id="UQX09414.1"/>
    </source>
</evidence>
<dbReference type="Pfam" id="PF05305">
    <property type="entry name" value="DUF732"/>
    <property type="match status" value="1"/>
</dbReference>
<keyword evidence="4" id="KW-1185">Reference proteome</keyword>
<feature type="domain" description="DUF732" evidence="2">
    <location>
        <begin position="24"/>
        <end position="93"/>
    </location>
</feature>
<reference evidence="3" key="1">
    <citation type="submission" date="2022-05" db="EMBL/GenBank/DDBJ databases">
        <title>A methanotrophic Mycobacterium dominates a cave microbial ecosystem.</title>
        <authorList>
            <person name="Van Spanning R.J.M."/>
            <person name="Guan Q."/>
            <person name="Melkonian C."/>
            <person name="Gallant J."/>
            <person name="Polerecky L."/>
            <person name="Flot J.-F."/>
            <person name="Brandt B.W."/>
            <person name="Braster M."/>
            <person name="Iturbe Espinoza P."/>
            <person name="Aerts J."/>
            <person name="Meima-Franke M."/>
            <person name="Piersma S.R."/>
            <person name="Bunduc C."/>
            <person name="Ummels R."/>
            <person name="Pain A."/>
            <person name="Fleming E.J."/>
            <person name="van der Wel N."/>
            <person name="Gherman V.D."/>
            <person name="Sarbu S.M."/>
            <person name="Bodelier P.L.E."/>
            <person name="Bitter W."/>
        </authorList>
    </citation>
    <scope>NUCLEOTIDE SEQUENCE</scope>
    <source>
        <strain evidence="3">Sulfur Cave</strain>
    </source>
</reference>
<sequence length="102" mass="10140">MRILAAASGAAIATATSAHADATDNAFFAALDRAGIEYADPQEAIDAGKAVCAALEEGRPIPVVARGLNLANPDLTPVNAAQFLVIAEEAYCTVGVLGGSGG</sequence>
<evidence type="ECO:0000259" key="2">
    <source>
        <dbReference type="Pfam" id="PF05305"/>
    </source>
</evidence>
<accession>A0ABY4QHW9</accession>
<evidence type="ECO:0000313" key="4">
    <source>
        <dbReference type="Proteomes" id="UP001056610"/>
    </source>
</evidence>
<dbReference type="EMBL" id="CP097320">
    <property type="protein sequence ID" value="UQX09414.1"/>
    <property type="molecule type" value="Genomic_DNA"/>
</dbReference>
<protein>
    <submittedName>
        <fullName evidence="3">DUF732 domain-containing protein</fullName>
    </submittedName>
</protein>
<dbReference type="InterPro" id="IPR007969">
    <property type="entry name" value="DUF732"/>
</dbReference>
<dbReference type="Proteomes" id="UP001056610">
    <property type="component" value="Chromosome"/>
</dbReference>
<gene>
    <name evidence="3" type="ORF">M5I08_13360</name>
</gene>